<keyword evidence="2" id="KW-1185">Reference proteome</keyword>
<reference evidence="1 2" key="1">
    <citation type="submission" date="2018-09" db="EMBL/GenBank/DDBJ databases">
        <authorList>
            <person name="Zhu H."/>
        </authorList>
    </citation>
    <scope>NUCLEOTIDE SEQUENCE [LARGE SCALE GENOMIC DNA]</scope>
    <source>
        <strain evidence="1 2">K1W22B-8</strain>
    </source>
</reference>
<protein>
    <submittedName>
        <fullName evidence="1">Uncharacterized protein</fullName>
    </submittedName>
</protein>
<dbReference type="EMBL" id="QYUK01000011">
    <property type="protein sequence ID" value="RJF89582.1"/>
    <property type="molecule type" value="Genomic_DNA"/>
</dbReference>
<gene>
    <name evidence="1" type="ORF">D3874_23585</name>
</gene>
<accession>A0A418WI10</accession>
<evidence type="ECO:0000313" key="2">
    <source>
        <dbReference type="Proteomes" id="UP000284605"/>
    </source>
</evidence>
<organism evidence="1 2">
    <name type="scientific">Oleomonas cavernae</name>
    <dbReference type="NCBI Taxonomy" id="2320859"/>
    <lineage>
        <taxon>Bacteria</taxon>
        <taxon>Pseudomonadati</taxon>
        <taxon>Pseudomonadota</taxon>
        <taxon>Alphaproteobacteria</taxon>
        <taxon>Acetobacterales</taxon>
        <taxon>Acetobacteraceae</taxon>
        <taxon>Oleomonas</taxon>
    </lineage>
</organism>
<sequence>MAGNLNPGLLICQCESWSGRPILGATAQLNFVEVDAAFGGRLKLFNPKGEEAESVTADTARSGVAFLQFFWDPTHIGYFTSNTPKFRAVAYGVPGFSKEIVPGEWYGTNEVPHGFETDRVSGRMGLCVNLGQIWSEGKGEFQFKEGAGLAIDIMKKIKEALEFHAKVTGQKTPKVPFLKPMRPTPEMVSLLGYASFRLKAYD</sequence>
<dbReference type="Proteomes" id="UP000284605">
    <property type="component" value="Unassembled WGS sequence"/>
</dbReference>
<name>A0A418WI10_9PROT</name>
<dbReference type="AlphaFoldDB" id="A0A418WI10"/>
<evidence type="ECO:0000313" key="1">
    <source>
        <dbReference type="EMBL" id="RJF89582.1"/>
    </source>
</evidence>
<comment type="caution">
    <text evidence="1">The sequence shown here is derived from an EMBL/GenBank/DDBJ whole genome shotgun (WGS) entry which is preliminary data.</text>
</comment>
<proteinExistence type="predicted"/>
<dbReference type="RefSeq" id="WP_119781623.1">
    <property type="nucleotide sequence ID" value="NZ_QYUK01000011.1"/>
</dbReference>